<evidence type="ECO:0000313" key="5">
    <source>
        <dbReference type="EMBL" id="MFC0391603.1"/>
    </source>
</evidence>
<dbReference type="SUPFAM" id="SSF47413">
    <property type="entry name" value="lambda repressor-like DNA-binding domains"/>
    <property type="match status" value="1"/>
</dbReference>
<dbReference type="InterPro" id="IPR028082">
    <property type="entry name" value="Peripla_BP_I"/>
</dbReference>
<dbReference type="InterPro" id="IPR000843">
    <property type="entry name" value="HTH_LacI"/>
</dbReference>
<evidence type="ECO:0000256" key="2">
    <source>
        <dbReference type="ARBA" id="ARBA00023125"/>
    </source>
</evidence>
<comment type="caution">
    <text evidence="5">The sequence shown here is derived from an EMBL/GenBank/DDBJ whole genome shotgun (WGS) entry which is preliminary data.</text>
</comment>
<dbReference type="Gene3D" id="3.40.50.2300">
    <property type="match status" value="2"/>
</dbReference>
<evidence type="ECO:0000256" key="1">
    <source>
        <dbReference type="ARBA" id="ARBA00023015"/>
    </source>
</evidence>
<sequence length="338" mass="37813">MNEKVTSNDVAKKAGVSQATVSRVINNYSFVRESTREKVLQAIEEMGFTPDQVARSLNMRKTGTIGLIVGDISNPFFSETAKVIIGEARESGFDVIISDTDHSDQNLGKAIQTLIGKRVDGMLIGSVGRFDTNVQQLVDKRFPLVMYNTRLDRDDCNYVVINNVKGARVAMKHLLDLGHQKIAYISGNTKYSTLYDRLNGYHETIKKQGLPFRQDYVYDGELTVAGLQRFLQTPWQDEERPTAFFASNDQIALLLMEAALSLGIRVPEDISIIGFDNISYSAKPFIQLTTVSQQHRRMASLALEKLIQLMNTDDKTLKVSANLEPEIIVRNTSAALEQ</sequence>
<dbReference type="CDD" id="cd06267">
    <property type="entry name" value="PBP1_LacI_sugar_binding-like"/>
    <property type="match status" value="1"/>
</dbReference>
<dbReference type="PANTHER" id="PTHR30146:SF109">
    <property type="entry name" value="HTH-TYPE TRANSCRIPTIONAL REGULATOR GALS"/>
    <property type="match status" value="1"/>
</dbReference>
<dbReference type="Gene3D" id="1.10.260.40">
    <property type="entry name" value="lambda repressor-like DNA-binding domains"/>
    <property type="match status" value="1"/>
</dbReference>
<dbReference type="Pfam" id="PF00356">
    <property type="entry name" value="LacI"/>
    <property type="match status" value="1"/>
</dbReference>
<keyword evidence="6" id="KW-1185">Reference proteome</keyword>
<feature type="domain" description="HTH lacI-type" evidence="4">
    <location>
        <begin position="5"/>
        <end position="59"/>
    </location>
</feature>
<dbReference type="InterPro" id="IPR010982">
    <property type="entry name" value="Lambda_DNA-bd_dom_sf"/>
</dbReference>
<dbReference type="Proteomes" id="UP001589818">
    <property type="component" value="Unassembled WGS sequence"/>
</dbReference>
<dbReference type="SMART" id="SM00354">
    <property type="entry name" value="HTH_LACI"/>
    <property type="match status" value="1"/>
</dbReference>
<evidence type="ECO:0000256" key="3">
    <source>
        <dbReference type="ARBA" id="ARBA00023163"/>
    </source>
</evidence>
<dbReference type="RefSeq" id="WP_204819751.1">
    <property type="nucleotide sequence ID" value="NZ_JANHOF010000006.1"/>
</dbReference>
<accession>A0ABV6J9Z5</accession>
<dbReference type="PANTHER" id="PTHR30146">
    <property type="entry name" value="LACI-RELATED TRANSCRIPTIONAL REPRESSOR"/>
    <property type="match status" value="1"/>
</dbReference>
<evidence type="ECO:0000259" key="4">
    <source>
        <dbReference type="PROSITE" id="PS50932"/>
    </source>
</evidence>
<dbReference type="InterPro" id="IPR046335">
    <property type="entry name" value="LacI/GalR-like_sensor"/>
</dbReference>
<reference evidence="5 6" key="1">
    <citation type="submission" date="2024-09" db="EMBL/GenBank/DDBJ databases">
        <authorList>
            <person name="Sun Q."/>
            <person name="Mori K."/>
        </authorList>
    </citation>
    <scope>NUCLEOTIDE SEQUENCE [LARGE SCALE GENOMIC DNA]</scope>
    <source>
        <strain evidence="5 6">CCM 4839</strain>
    </source>
</reference>
<evidence type="ECO:0000313" key="6">
    <source>
        <dbReference type="Proteomes" id="UP001589818"/>
    </source>
</evidence>
<dbReference type="SUPFAM" id="SSF53822">
    <property type="entry name" value="Periplasmic binding protein-like I"/>
    <property type="match status" value="1"/>
</dbReference>
<dbReference type="PROSITE" id="PS50932">
    <property type="entry name" value="HTH_LACI_2"/>
    <property type="match status" value="1"/>
</dbReference>
<dbReference type="PRINTS" id="PR00036">
    <property type="entry name" value="HTHLACI"/>
</dbReference>
<keyword evidence="2 5" id="KW-0238">DNA-binding</keyword>
<dbReference type="CDD" id="cd01392">
    <property type="entry name" value="HTH_LacI"/>
    <property type="match status" value="1"/>
</dbReference>
<dbReference type="EMBL" id="JBHLVF010000011">
    <property type="protein sequence ID" value="MFC0391603.1"/>
    <property type="molecule type" value="Genomic_DNA"/>
</dbReference>
<proteinExistence type="predicted"/>
<gene>
    <name evidence="5" type="ORF">ACFFJ8_09465</name>
</gene>
<keyword evidence="1" id="KW-0805">Transcription regulation</keyword>
<dbReference type="GO" id="GO:0003677">
    <property type="term" value="F:DNA binding"/>
    <property type="evidence" value="ECO:0007669"/>
    <property type="project" value="UniProtKB-KW"/>
</dbReference>
<name>A0ABV6J9Z5_9BACL</name>
<organism evidence="5 6">
    <name type="scientific">Paenibacillus mendelii</name>
    <dbReference type="NCBI Taxonomy" id="206163"/>
    <lineage>
        <taxon>Bacteria</taxon>
        <taxon>Bacillati</taxon>
        <taxon>Bacillota</taxon>
        <taxon>Bacilli</taxon>
        <taxon>Bacillales</taxon>
        <taxon>Paenibacillaceae</taxon>
        <taxon>Paenibacillus</taxon>
    </lineage>
</organism>
<keyword evidence="3" id="KW-0804">Transcription</keyword>
<protein>
    <submittedName>
        <fullName evidence="5">LacI family DNA-binding transcriptional regulator</fullName>
    </submittedName>
</protein>
<dbReference type="Pfam" id="PF13377">
    <property type="entry name" value="Peripla_BP_3"/>
    <property type="match status" value="1"/>
</dbReference>